<dbReference type="Proteomes" id="UP000054350">
    <property type="component" value="Unassembled WGS sequence"/>
</dbReference>
<feature type="domain" description="TFIIS N-terminal" evidence="11">
    <location>
        <begin position="1"/>
        <end position="79"/>
    </location>
</feature>
<dbReference type="GO" id="GO:0008270">
    <property type="term" value="F:zinc ion binding"/>
    <property type="evidence" value="ECO:0007669"/>
    <property type="project" value="UniProtKB-UniRule"/>
</dbReference>
<proteinExistence type="inferred from homology"/>
<dbReference type="EMBL" id="GG745331">
    <property type="protein sequence ID" value="KNE57193.1"/>
    <property type="molecule type" value="Genomic_DNA"/>
</dbReference>
<keyword evidence="13" id="KW-0251">Elongation factor</keyword>
<feature type="domain" description="TFIIS-type" evidence="10">
    <location>
        <begin position="315"/>
        <end position="355"/>
    </location>
</feature>
<dbReference type="InterPro" id="IPR003617">
    <property type="entry name" value="TFIIS/CRSP70_N_sub"/>
</dbReference>
<protein>
    <recommendedName>
        <fullName evidence="8">Transcription elongation factor</fullName>
    </recommendedName>
</protein>
<dbReference type="OrthoDB" id="44867at2759"/>
<evidence type="ECO:0000259" key="12">
    <source>
        <dbReference type="PROSITE" id="PS51321"/>
    </source>
</evidence>
<dbReference type="Gene3D" id="2.20.25.10">
    <property type="match status" value="1"/>
</dbReference>
<dbReference type="SMART" id="SM00509">
    <property type="entry name" value="TFS2N"/>
    <property type="match status" value="1"/>
</dbReference>
<dbReference type="Pfam" id="PF07500">
    <property type="entry name" value="TFIIS_M"/>
    <property type="match status" value="1"/>
</dbReference>
<dbReference type="GO" id="GO:0005634">
    <property type="term" value="C:nucleus"/>
    <property type="evidence" value="ECO:0007669"/>
    <property type="project" value="UniProtKB-SubCell"/>
</dbReference>
<dbReference type="GO" id="GO:0005737">
    <property type="term" value="C:cytoplasm"/>
    <property type="evidence" value="ECO:0007669"/>
    <property type="project" value="EnsemblFungi"/>
</dbReference>
<sequence>MDAQVLDLKGKLQHALKDGKTALACDILARLGEIKATKDLLKKTEIGLYVTKLKKHADANVVARASAALDRWKRDVGIAPKPHAAATHPHHAAPSKPATAVTTSTSSRPAAAGPASPVPASRSAPASRPSAPSASSSQPGSTPASPRPVAAEIRRPAPAPASRTNSVSSTTSAGGGSGKERTLASDGISVPSVGDKLRDRCIEMYYNALCVDCDDESDAIMTVAVKIEKAMFAKHNQSVTAGYKNDLRMYTASIKNKQNGALRESIMNGDILPPDLVNMSAADLAPGPLRERMEEERARNLFLAQGAGNIKATTDQFRCGKCKKRRCSYFQMQTRSADEPMTTFVECLECGNNWKFC</sequence>
<dbReference type="GO" id="GO:0006368">
    <property type="term" value="P:transcription elongation by RNA polymerase II"/>
    <property type="evidence" value="ECO:0007669"/>
    <property type="project" value="InterPro"/>
</dbReference>
<evidence type="ECO:0000256" key="3">
    <source>
        <dbReference type="ARBA" id="ARBA00022771"/>
    </source>
</evidence>
<dbReference type="InterPro" id="IPR003618">
    <property type="entry name" value="TFIIS_cen_dom"/>
</dbReference>
<keyword evidence="8" id="KW-0238">DNA-binding</keyword>
<dbReference type="GO" id="GO:0003677">
    <property type="term" value="F:DNA binding"/>
    <property type="evidence" value="ECO:0007669"/>
    <property type="project" value="UniProtKB-KW"/>
</dbReference>
<dbReference type="VEuPathDB" id="FungiDB:AMAG_02936"/>
<evidence type="ECO:0000256" key="6">
    <source>
        <dbReference type="PROSITE-ProRule" id="PRU00472"/>
    </source>
</evidence>
<dbReference type="InterPro" id="IPR001222">
    <property type="entry name" value="Znf_TFIIS"/>
</dbReference>
<comment type="function">
    <text evidence="8">Necessary for efficient RNA polymerase II transcription elongation past template-encoded arresting sites.</text>
</comment>
<dbReference type="SUPFAM" id="SSF57783">
    <property type="entry name" value="Zinc beta-ribbon"/>
    <property type="match status" value="1"/>
</dbReference>
<name>A0A0L0S3Q6_ALLM3</name>
<feature type="domain" description="TFIIS central" evidence="12">
    <location>
        <begin position="197"/>
        <end position="312"/>
    </location>
</feature>
<dbReference type="PIRSF" id="PIRSF006704">
    <property type="entry name" value="TF_IIS"/>
    <property type="match status" value="1"/>
</dbReference>
<dbReference type="GO" id="GO:0031440">
    <property type="term" value="P:regulation of mRNA 3'-end processing"/>
    <property type="evidence" value="ECO:0007669"/>
    <property type="project" value="TreeGrafter"/>
</dbReference>
<dbReference type="eggNOG" id="KOG1105">
    <property type="taxonomic scope" value="Eukaryota"/>
</dbReference>
<dbReference type="AlphaFoldDB" id="A0A0L0S3Q6"/>
<feature type="compositionally biased region" description="Low complexity" evidence="9">
    <location>
        <begin position="94"/>
        <end position="151"/>
    </location>
</feature>
<dbReference type="SUPFAM" id="SSF47676">
    <property type="entry name" value="Conserved domain common to transcription factors TFIIS, elongin A, CRSP70"/>
    <property type="match status" value="1"/>
</dbReference>
<dbReference type="InterPro" id="IPR036575">
    <property type="entry name" value="TFIIS_cen_dom_sf"/>
</dbReference>
<dbReference type="GO" id="GO:0031564">
    <property type="term" value="P:transcription antitermination"/>
    <property type="evidence" value="ECO:0007669"/>
    <property type="project" value="TreeGrafter"/>
</dbReference>
<evidence type="ECO:0000259" key="10">
    <source>
        <dbReference type="PROSITE" id="PS51133"/>
    </source>
</evidence>
<evidence type="ECO:0000256" key="2">
    <source>
        <dbReference type="ARBA" id="ARBA00022723"/>
    </source>
</evidence>
<dbReference type="PROSITE" id="PS00466">
    <property type="entry name" value="ZF_TFIIS_1"/>
    <property type="match status" value="1"/>
</dbReference>
<dbReference type="InterPro" id="IPR035100">
    <property type="entry name" value="TF_IIS-typ"/>
</dbReference>
<dbReference type="PROSITE" id="PS51321">
    <property type="entry name" value="TFIIS_CENTRAL"/>
    <property type="match status" value="1"/>
</dbReference>
<dbReference type="PANTHER" id="PTHR11477">
    <property type="entry name" value="TRANSCRIPTION FACTOR S-II ZINC FINGER DOMAIN-CONTAINING PROTEIN"/>
    <property type="match status" value="1"/>
</dbReference>
<keyword evidence="8" id="KW-0804">Transcription</keyword>
<keyword evidence="2 8" id="KW-0479">Metal-binding</keyword>
<dbReference type="OMA" id="DACDPFR"/>
<dbReference type="FunFam" id="2.20.25.10:FF:000001">
    <property type="entry name" value="Probable Transcription elongation factor S-II"/>
    <property type="match status" value="1"/>
</dbReference>
<dbReference type="Gene3D" id="1.20.930.10">
    <property type="entry name" value="Conserved domain common to transcription factors TFIIS, elongin A, CRSP70"/>
    <property type="match status" value="1"/>
</dbReference>
<dbReference type="GO" id="GO:0003746">
    <property type="term" value="F:translation elongation factor activity"/>
    <property type="evidence" value="ECO:0007669"/>
    <property type="project" value="UniProtKB-KW"/>
</dbReference>
<evidence type="ECO:0000256" key="9">
    <source>
        <dbReference type="SAM" id="MobiDB-lite"/>
    </source>
</evidence>
<dbReference type="PANTHER" id="PTHR11477:SF0">
    <property type="entry name" value="IP08861P-RELATED"/>
    <property type="match status" value="1"/>
</dbReference>
<evidence type="ECO:0000259" key="11">
    <source>
        <dbReference type="PROSITE" id="PS51319"/>
    </source>
</evidence>
<keyword evidence="14" id="KW-1185">Reference proteome</keyword>
<dbReference type="SUPFAM" id="SSF46942">
    <property type="entry name" value="Elongation factor TFIIS domain 2"/>
    <property type="match status" value="1"/>
</dbReference>
<dbReference type="Gene3D" id="1.10.472.30">
    <property type="entry name" value="Transcription elongation factor S-II, central domain"/>
    <property type="match status" value="1"/>
</dbReference>
<dbReference type="Pfam" id="PF08711">
    <property type="entry name" value="Med26"/>
    <property type="match status" value="1"/>
</dbReference>
<dbReference type="NCBIfam" id="TIGR01385">
    <property type="entry name" value="TFSII"/>
    <property type="match status" value="1"/>
</dbReference>
<evidence type="ECO:0000256" key="4">
    <source>
        <dbReference type="ARBA" id="ARBA00022833"/>
    </source>
</evidence>
<dbReference type="SMART" id="SM00440">
    <property type="entry name" value="ZnF_C2C2"/>
    <property type="match status" value="1"/>
</dbReference>
<evidence type="ECO:0000256" key="7">
    <source>
        <dbReference type="PROSITE-ProRule" id="PRU00649"/>
    </source>
</evidence>
<dbReference type="InterPro" id="IPR017923">
    <property type="entry name" value="TFIIS_N"/>
</dbReference>
<dbReference type="PROSITE" id="PS51319">
    <property type="entry name" value="TFIIS_N"/>
    <property type="match status" value="1"/>
</dbReference>
<evidence type="ECO:0000313" key="14">
    <source>
        <dbReference type="Proteomes" id="UP000054350"/>
    </source>
</evidence>
<keyword evidence="8" id="KW-0805">Transcription regulation</keyword>
<feature type="compositionally biased region" description="Low complexity" evidence="9">
    <location>
        <begin position="160"/>
        <end position="172"/>
    </location>
</feature>
<dbReference type="CDD" id="cd13749">
    <property type="entry name" value="Zn-ribbon_TFIIS"/>
    <property type="match status" value="1"/>
</dbReference>
<dbReference type="SMART" id="SM00510">
    <property type="entry name" value="TFS2M"/>
    <property type="match status" value="1"/>
</dbReference>
<reference evidence="14" key="2">
    <citation type="submission" date="2009-11" db="EMBL/GenBank/DDBJ databases">
        <title>The Genome Sequence of Allomyces macrogynus strain ATCC 38327.</title>
        <authorList>
            <consortium name="The Broad Institute Genome Sequencing Platform"/>
            <person name="Russ C."/>
            <person name="Cuomo C."/>
            <person name="Shea T."/>
            <person name="Young S.K."/>
            <person name="Zeng Q."/>
            <person name="Koehrsen M."/>
            <person name="Haas B."/>
            <person name="Borodovsky M."/>
            <person name="Guigo R."/>
            <person name="Alvarado L."/>
            <person name="Berlin A."/>
            <person name="Borenstein D."/>
            <person name="Chen Z."/>
            <person name="Engels R."/>
            <person name="Freedman E."/>
            <person name="Gellesch M."/>
            <person name="Goldberg J."/>
            <person name="Griggs A."/>
            <person name="Gujja S."/>
            <person name="Heiman D."/>
            <person name="Hepburn T."/>
            <person name="Howarth C."/>
            <person name="Jen D."/>
            <person name="Larson L."/>
            <person name="Lewis B."/>
            <person name="Mehta T."/>
            <person name="Park D."/>
            <person name="Pearson M."/>
            <person name="Roberts A."/>
            <person name="Saif S."/>
            <person name="Shenoy N."/>
            <person name="Sisk P."/>
            <person name="Stolte C."/>
            <person name="Sykes S."/>
            <person name="Walk T."/>
            <person name="White J."/>
            <person name="Yandava C."/>
            <person name="Burger G."/>
            <person name="Gray M.W."/>
            <person name="Holland P.W.H."/>
            <person name="King N."/>
            <person name="Lang F.B.F."/>
            <person name="Roger A.J."/>
            <person name="Ruiz-Trillo I."/>
            <person name="Lander E."/>
            <person name="Nusbaum C."/>
        </authorList>
    </citation>
    <scope>NUCLEOTIDE SEQUENCE [LARGE SCALE GENOMIC DNA]</scope>
    <source>
        <strain evidence="14">ATCC 38327</strain>
    </source>
</reference>
<comment type="similarity">
    <text evidence="8">Belongs to the TFS-II family.</text>
</comment>
<comment type="subcellular location">
    <subcellularLocation>
        <location evidence="1 7 8">Nucleus</location>
    </subcellularLocation>
</comment>
<feature type="region of interest" description="Disordered" evidence="9">
    <location>
        <begin position="81"/>
        <end position="190"/>
    </location>
</feature>
<evidence type="ECO:0000256" key="8">
    <source>
        <dbReference type="RuleBase" id="RU368078"/>
    </source>
</evidence>
<dbReference type="InterPro" id="IPR035441">
    <property type="entry name" value="TFIIS/LEDGF_dom_sf"/>
</dbReference>
<reference evidence="13 14" key="1">
    <citation type="submission" date="2009-11" db="EMBL/GenBank/DDBJ databases">
        <title>Annotation of Allomyces macrogynus ATCC 38327.</title>
        <authorList>
            <consortium name="The Broad Institute Genome Sequencing Platform"/>
            <person name="Russ C."/>
            <person name="Cuomo C."/>
            <person name="Burger G."/>
            <person name="Gray M.W."/>
            <person name="Holland P.W.H."/>
            <person name="King N."/>
            <person name="Lang F.B.F."/>
            <person name="Roger A.J."/>
            <person name="Ruiz-Trillo I."/>
            <person name="Young S.K."/>
            <person name="Zeng Q."/>
            <person name="Gargeya S."/>
            <person name="Fitzgerald M."/>
            <person name="Haas B."/>
            <person name="Abouelleil A."/>
            <person name="Alvarado L."/>
            <person name="Arachchi H.M."/>
            <person name="Berlin A."/>
            <person name="Chapman S.B."/>
            <person name="Gearin G."/>
            <person name="Goldberg J."/>
            <person name="Griggs A."/>
            <person name="Gujja S."/>
            <person name="Hansen M."/>
            <person name="Heiman D."/>
            <person name="Howarth C."/>
            <person name="Larimer J."/>
            <person name="Lui A."/>
            <person name="MacDonald P.J.P."/>
            <person name="McCowen C."/>
            <person name="Montmayeur A."/>
            <person name="Murphy C."/>
            <person name="Neiman D."/>
            <person name="Pearson M."/>
            <person name="Priest M."/>
            <person name="Roberts A."/>
            <person name="Saif S."/>
            <person name="Shea T."/>
            <person name="Sisk P."/>
            <person name="Stolte C."/>
            <person name="Sykes S."/>
            <person name="Wortman J."/>
            <person name="Nusbaum C."/>
            <person name="Birren B."/>
        </authorList>
    </citation>
    <scope>NUCLEOTIDE SEQUENCE [LARGE SCALE GENOMIC DNA]</scope>
    <source>
        <strain evidence="13 14">ATCC 38327</strain>
    </source>
</reference>
<organism evidence="13 14">
    <name type="scientific">Allomyces macrogynus (strain ATCC 38327)</name>
    <name type="common">Allomyces javanicus var. macrogynus</name>
    <dbReference type="NCBI Taxonomy" id="578462"/>
    <lineage>
        <taxon>Eukaryota</taxon>
        <taxon>Fungi</taxon>
        <taxon>Fungi incertae sedis</taxon>
        <taxon>Blastocladiomycota</taxon>
        <taxon>Blastocladiomycetes</taxon>
        <taxon>Blastocladiales</taxon>
        <taxon>Blastocladiaceae</taxon>
        <taxon>Allomyces</taxon>
    </lineage>
</organism>
<dbReference type="InterPro" id="IPR006289">
    <property type="entry name" value="TFSII"/>
</dbReference>
<accession>A0A0L0S3Q6</accession>
<dbReference type="FunFam" id="1.10.472.30:FF:000003">
    <property type="entry name" value="Transcription elongation factor S-II"/>
    <property type="match status" value="1"/>
</dbReference>
<keyword evidence="5 7" id="KW-0539">Nucleus</keyword>
<gene>
    <name evidence="13" type="ORF">AMAG_02936</name>
</gene>
<dbReference type="GO" id="GO:0006362">
    <property type="term" value="P:transcription elongation by RNA polymerase I"/>
    <property type="evidence" value="ECO:0007669"/>
    <property type="project" value="TreeGrafter"/>
</dbReference>
<dbReference type="STRING" id="578462.A0A0L0S3Q6"/>
<dbReference type="Pfam" id="PF01096">
    <property type="entry name" value="Zn_ribbon_TFIIS"/>
    <property type="match status" value="1"/>
</dbReference>
<keyword evidence="4 8" id="KW-0862">Zinc</keyword>
<dbReference type="PROSITE" id="PS51133">
    <property type="entry name" value="ZF_TFIIS_2"/>
    <property type="match status" value="1"/>
</dbReference>
<keyword evidence="3 6" id="KW-0863">Zinc-finger</keyword>
<keyword evidence="13" id="KW-0648">Protein biosynthesis</keyword>
<evidence type="ECO:0000313" key="13">
    <source>
        <dbReference type="EMBL" id="KNE57193.1"/>
    </source>
</evidence>
<evidence type="ECO:0000256" key="1">
    <source>
        <dbReference type="ARBA" id="ARBA00004123"/>
    </source>
</evidence>
<evidence type="ECO:0000256" key="5">
    <source>
        <dbReference type="ARBA" id="ARBA00023242"/>
    </source>
</evidence>